<dbReference type="GO" id="GO:0005048">
    <property type="term" value="F:signal sequence binding"/>
    <property type="evidence" value="ECO:0007669"/>
    <property type="project" value="UniProtKB-UniRule"/>
</dbReference>
<evidence type="ECO:0000313" key="6">
    <source>
        <dbReference type="Proteomes" id="UP000245629"/>
    </source>
</evidence>
<name>A0A2S2CZJ3_9PROT</name>
<dbReference type="OrthoDB" id="7306089at2"/>
<keyword evidence="6" id="KW-1185">Reference proteome</keyword>
<dbReference type="HAMAP" id="MF_02200">
    <property type="entry name" value="NapD"/>
    <property type="match status" value="1"/>
</dbReference>
<evidence type="ECO:0000256" key="2">
    <source>
        <dbReference type="ARBA" id="ARBA00022490"/>
    </source>
</evidence>
<comment type="subcellular location">
    <subcellularLocation>
        <location evidence="1 4">Cytoplasm</location>
    </subcellularLocation>
</comment>
<dbReference type="GO" id="GO:0005737">
    <property type="term" value="C:cytoplasm"/>
    <property type="evidence" value="ECO:0007669"/>
    <property type="project" value="UniProtKB-SubCell"/>
</dbReference>
<dbReference type="Pfam" id="PF03927">
    <property type="entry name" value="NapD"/>
    <property type="match status" value="1"/>
</dbReference>
<dbReference type="Proteomes" id="UP000245629">
    <property type="component" value="Plasmid unnamed3"/>
</dbReference>
<comment type="function">
    <text evidence="4">Chaperone for NapA, the catalytic subunit of the periplasmic nitrate reductase. It binds directly and specifically to the twin-arginine signal peptide of NapA, preventing premature interaction with the Tat translocase and premature export.</text>
</comment>
<comment type="similarity">
    <text evidence="4">Belongs to the NapD family.</text>
</comment>
<dbReference type="Gene3D" id="3.30.70.920">
    <property type="match status" value="1"/>
</dbReference>
<sequence length="95" mass="9941">MTAPPTRPDTAAGELHIASLLVQVRPDREAAVRTALAAMPGTEIALQERAKMVVTLEGPDEGWIAGRMSDIQHLDGVLAALLVFHHAGPAEAGAI</sequence>
<dbReference type="KEGG" id="azz:DEW08_28400"/>
<geneLocation type="plasmid" evidence="5 6">
    <name>unnamed3</name>
</geneLocation>
<dbReference type="PANTHER" id="PTHR38603:SF1">
    <property type="entry name" value="CHAPERONE NAPD"/>
    <property type="match status" value="1"/>
</dbReference>
<keyword evidence="5" id="KW-0614">Plasmid</keyword>
<evidence type="ECO:0000256" key="4">
    <source>
        <dbReference type="HAMAP-Rule" id="MF_02200"/>
    </source>
</evidence>
<evidence type="ECO:0000256" key="3">
    <source>
        <dbReference type="ARBA" id="ARBA00023186"/>
    </source>
</evidence>
<dbReference type="GO" id="GO:0051224">
    <property type="term" value="P:negative regulation of protein transport"/>
    <property type="evidence" value="ECO:0007669"/>
    <property type="project" value="UniProtKB-UniRule"/>
</dbReference>
<protein>
    <recommendedName>
        <fullName evidence="4">Chaperone NapD</fullName>
    </recommendedName>
    <alternativeName>
        <fullName evidence="4">NapA signal peptide-binding chaperone NapD</fullName>
    </alternativeName>
</protein>
<evidence type="ECO:0000256" key="1">
    <source>
        <dbReference type="ARBA" id="ARBA00004496"/>
    </source>
</evidence>
<keyword evidence="3 4" id="KW-0143">Chaperone</keyword>
<organism evidence="5 6">
    <name type="scientific">Azospirillum thermophilum</name>
    <dbReference type="NCBI Taxonomy" id="2202148"/>
    <lineage>
        <taxon>Bacteria</taxon>
        <taxon>Pseudomonadati</taxon>
        <taxon>Pseudomonadota</taxon>
        <taxon>Alphaproteobacteria</taxon>
        <taxon>Rhodospirillales</taxon>
        <taxon>Azospirillaceae</taxon>
        <taxon>Azospirillum</taxon>
    </lineage>
</organism>
<dbReference type="InterPro" id="IPR005623">
    <property type="entry name" value="Chaperone_NapD_NO3_reduct"/>
</dbReference>
<dbReference type="EMBL" id="CP029358">
    <property type="protein sequence ID" value="AWK89934.1"/>
    <property type="molecule type" value="Genomic_DNA"/>
</dbReference>
<keyword evidence="2 4" id="KW-0963">Cytoplasm</keyword>
<comment type="subunit">
    <text evidence="4">Interacts with the cytoplasmic NapA precursor.</text>
</comment>
<evidence type="ECO:0000313" key="5">
    <source>
        <dbReference type="EMBL" id="AWK89934.1"/>
    </source>
</evidence>
<dbReference type="RefSeq" id="WP_109333731.1">
    <property type="nucleotide sequence ID" value="NZ_CP029358.1"/>
</dbReference>
<accession>A0A2S2CZJ3</accession>
<gene>
    <name evidence="4" type="primary">napD</name>
    <name evidence="5" type="ORF">DEW08_28400</name>
</gene>
<dbReference type="AlphaFoldDB" id="A0A2S2CZJ3"/>
<proteinExistence type="inferred from homology"/>
<dbReference type="PANTHER" id="PTHR38603">
    <property type="entry name" value="CHAPERONE NAPD"/>
    <property type="match status" value="1"/>
</dbReference>
<reference evidence="6" key="1">
    <citation type="submission" date="2018-05" db="EMBL/GenBank/DDBJ databases">
        <title>Azospirillum thermophila sp. nov., a novel isolated from hot spring.</title>
        <authorList>
            <person name="Zhao Z."/>
        </authorList>
    </citation>
    <scope>NUCLEOTIDE SEQUENCE [LARGE SCALE GENOMIC DNA]</scope>
    <source>
        <strain evidence="6">CFH 70021</strain>
        <plasmid evidence="6">unnamed3</plasmid>
    </source>
</reference>